<sequence length="137" mass="15261">MFSLSLSLSASRTPKVLNNPAIMNFNFLRDVQRLNSTPSWIVDAISFQSLISLNQRVYSLIQFLARFLHFLFAHPVEVSFDSEISVGEKDFHIGPISEIDLFGNNGVECASVGEDGRVNLVSLDGDSKASYRQVFDS</sequence>
<keyword evidence="2" id="KW-1185">Reference proteome</keyword>
<evidence type="ECO:0000313" key="1">
    <source>
        <dbReference type="EMBL" id="KAF6162448.1"/>
    </source>
</evidence>
<reference evidence="1 2" key="1">
    <citation type="journal article" date="2020" name="IScience">
        <title>Genome Sequencing of the Endangered Kingdonia uniflora (Circaeasteraceae, Ranunculales) Reveals Potential Mechanisms of Evolutionary Specialization.</title>
        <authorList>
            <person name="Sun Y."/>
            <person name="Deng T."/>
            <person name="Zhang A."/>
            <person name="Moore M.J."/>
            <person name="Landis J.B."/>
            <person name="Lin N."/>
            <person name="Zhang H."/>
            <person name="Zhang X."/>
            <person name="Huang J."/>
            <person name="Zhang X."/>
            <person name="Sun H."/>
            <person name="Wang H."/>
        </authorList>
    </citation>
    <scope>NUCLEOTIDE SEQUENCE [LARGE SCALE GENOMIC DNA]</scope>
    <source>
        <strain evidence="1">TB1705</strain>
        <tissue evidence="1">Leaf</tissue>
    </source>
</reference>
<accession>A0A7J7N6B9</accession>
<protein>
    <submittedName>
        <fullName evidence="1">Uncharacterized protein</fullName>
    </submittedName>
</protein>
<proteinExistence type="predicted"/>
<name>A0A7J7N6B9_9MAGN</name>
<organism evidence="1 2">
    <name type="scientific">Kingdonia uniflora</name>
    <dbReference type="NCBI Taxonomy" id="39325"/>
    <lineage>
        <taxon>Eukaryota</taxon>
        <taxon>Viridiplantae</taxon>
        <taxon>Streptophyta</taxon>
        <taxon>Embryophyta</taxon>
        <taxon>Tracheophyta</taxon>
        <taxon>Spermatophyta</taxon>
        <taxon>Magnoliopsida</taxon>
        <taxon>Ranunculales</taxon>
        <taxon>Circaeasteraceae</taxon>
        <taxon>Kingdonia</taxon>
    </lineage>
</organism>
<gene>
    <name evidence="1" type="ORF">GIB67_017336</name>
</gene>
<evidence type="ECO:0000313" key="2">
    <source>
        <dbReference type="Proteomes" id="UP000541444"/>
    </source>
</evidence>
<dbReference type="OrthoDB" id="9890280at2759"/>
<comment type="caution">
    <text evidence="1">The sequence shown here is derived from an EMBL/GenBank/DDBJ whole genome shotgun (WGS) entry which is preliminary data.</text>
</comment>
<dbReference type="EMBL" id="JACGCM010001029">
    <property type="protein sequence ID" value="KAF6162448.1"/>
    <property type="molecule type" value="Genomic_DNA"/>
</dbReference>
<dbReference type="Proteomes" id="UP000541444">
    <property type="component" value="Unassembled WGS sequence"/>
</dbReference>
<dbReference type="AlphaFoldDB" id="A0A7J7N6B9"/>